<dbReference type="PANTHER" id="PTHR47938">
    <property type="entry name" value="RESPIRATORY COMPLEX I CHAPERONE (CIA84), PUTATIVE (AFU_ORTHOLOGUE AFUA_2G06020)-RELATED"/>
    <property type="match status" value="1"/>
</dbReference>
<comment type="caution">
    <text evidence="2">The sequence shown here is derived from an EMBL/GenBank/DDBJ whole genome shotgun (WGS) entry which is preliminary data.</text>
</comment>
<gene>
    <name evidence="2" type="ORF">AK812_SmicGene19557</name>
</gene>
<feature type="repeat" description="PPR" evidence="1">
    <location>
        <begin position="434"/>
        <end position="468"/>
    </location>
</feature>
<dbReference type="PROSITE" id="PS51375">
    <property type="entry name" value="PPR"/>
    <property type="match status" value="10"/>
</dbReference>
<feature type="repeat" description="PPR" evidence="1">
    <location>
        <begin position="399"/>
        <end position="433"/>
    </location>
</feature>
<feature type="repeat" description="PPR" evidence="1">
    <location>
        <begin position="539"/>
        <end position="573"/>
    </location>
</feature>
<evidence type="ECO:0000313" key="3">
    <source>
        <dbReference type="Proteomes" id="UP000186817"/>
    </source>
</evidence>
<evidence type="ECO:0000313" key="2">
    <source>
        <dbReference type="EMBL" id="OLP98029.1"/>
    </source>
</evidence>
<name>A0A1Q9DS83_SYMMI</name>
<feature type="repeat" description="PPR" evidence="1">
    <location>
        <begin position="294"/>
        <end position="328"/>
    </location>
</feature>
<feature type="repeat" description="PPR" evidence="1">
    <location>
        <begin position="259"/>
        <end position="293"/>
    </location>
</feature>
<dbReference type="AlphaFoldDB" id="A0A1Q9DS83"/>
<accession>A0A1Q9DS83</accession>
<sequence>MAFHALGPWQTGPPRARKVASLVLEKLMLLGAKLQQAIAPKLPEWIKRPSGVTPILQKLKQVRRTDLVLALLEELGADYRMKLGPTHYSIGMSACNAAKQWSLSLHLFNSMSQTMLSPDVFSFSTAISSCEKGGQWQLALQLFSDMPASELNPDVFTYNATLSCCAKAGQWQLAWQLFERMPQTGLKPDVVSYNSSISACERGGQWQLALFLFSSIRSCEFSADIHTFRAAISSLEKGAQWQRALEVFESIPRAGLTANIYTYNATVSACEKASNWQGSLHFFEAMLASKVIPNIITHNALISSCGKGGQWQLAAFLFSNIPNAQLSPNTISYNSAMSSCEKGSHWEYSLHLFTGMPGSLLSPDVISYSAAISSFEKGAQWQLAVALFHAMPAAHIVPDRVSYNTTISSLEKSGEWQLALQLFQSMPLVKLAPDVVSCNATISSCEKGGQWELALNLFNAIPDLQLKPDVISFGATLVSLDKGEQWQLALQLFGSMPAWTVTPNILSFGTAISTCARGEHWPMALHLLDVMPASDLTPSVISYNAIISSCSRGQNWQLAMNVFDAILRARVSPKVSQGLFLGWKVFLLVLFLPADTELMQVNVTDSMRESGDSVCQGAGSLNSKWSPDDDFGGAAKAGLVPNMISYNAVLAAVPESETEAKAIWSSIARKQVRALPPKTSGIFGLRFFPVWCAHEPARQPPSFIYKQFNVSITTVALALDLTLQLEFTPLAATSGGDEISVVGERLEACELGGTITTRWSFEHDRHFQVKPASFDLQIFVKAAEGSGLRCAHIYGRMCKPLLERSQLPPRDALATEVAEVGKDDPLNSLRVVLGRGLEFVTSERLLCSADIIPAPRNAIKLQLGWIDVFKTMRRHAKRLQKLTDFLYHGDLGLDYGGLYAHQGRFEADEKARVNEKGGEKGGEGRYWEQSRLVDKFLEKHLYSPSELLTAKRYAAKGGFHHK</sequence>
<dbReference type="PANTHER" id="PTHR47938:SF35">
    <property type="entry name" value="PENTATRICOPEPTIDE REPEAT-CONTAINING PROTEIN 4, MITOCHONDRIAL-RELATED"/>
    <property type="match status" value="1"/>
</dbReference>
<dbReference type="EMBL" id="LSRX01000411">
    <property type="protein sequence ID" value="OLP98029.1"/>
    <property type="molecule type" value="Genomic_DNA"/>
</dbReference>
<dbReference type="Gene3D" id="1.25.40.10">
    <property type="entry name" value="Tetratricopeptide repeat domain"/>
    <property type="match status" value="4"/>
</dbReference>
<feature type="repeat" description="PPR" evidence="1">
    <location>
        <begin position="154"/>
        <end position="188"/>
    </location>
</feature>
<proteinExistence type="predicted"/>
<feature type="repeat" description="PPR" evidence="1">
    <location>
        <begin position="119"/>
        <end position="153"/>
    </location>
</feature>
<dbReference type="NCBIfam" id="TIGR00756">
    <property type="entry name" value="PPR"/>
    <property type="match status" value="4"/>
</dbReference>
<dbReference type="Pfam" id="PF01535">
    <property type="entry name" value="PPR"/>
    <property type="match status" value="1"/>
</dbReference>
<reference evidence="2 3" key="1">
    <citation type="submission" date="2016-02" db="EMBL/GenBank/DDBJ databases">
        <title>Genome analysis of coral dinoflagellate symbionts highlights evolutionary adaptations to a symbiotic lifestyle.</title>
        <authorList>
            <person name="Aranda M."/>
            <person name="Li Y."/>
            <person name="Liew Y.J."/>
            <person name="Baumgarten S."/>
            <person name="Simakov O."/>
            <person name="Wilson M."/>
            <person name="Piel J."/>
            <person name="Ashoor H."/>
            <person name="Bougouffa S."/>
            <person name="Bajic V.B."/>
            <person name="Ryu T."/>
            <person name="Ravasi T."/>
            <person name="Bayer T."/>
            <person name="Micklem G."/>
            <person name="Kim H."/>
            <person name="Bhak J."/>
            <person name="Lajeunesse T.C."/>
            <person name="Voolstra C.R."/>
        </authorList>
    </citation>
    <scope>NUCLEOTIDE SEQUENCE [LARGE SCALE GENOMIC DNA]</scope>
    <source>
        <strain evidence="2 3">CCMP2467</strain>
    </source>
</reference>
<keyword evidence="3" id="KW-1185">Reference proteome</keyword>
<feature type="repeat" description="PPR" evidence="1">
    <location>
        <begin position="224"/>
        <end position="258"/>
    </location>
</feature>
<protein>
    <submittedName>
        <fullName evidence="2">Pentatricopeptide repeat-containing protein</fullName>
    </submittedName>
</protein>
<feature type="repeat" description="PPR" evidence="1">
    <location>
        <begin position="364"/>
        <end position="398"/>
    </location>
</feature>
<dbReference type="InterPro" id="IPR011990">
    <property type="entry name" value="TPR-like_helical_dom_sf"/>
</dbReference>
<feature type="repeat" description="PPR" evidence="1">
    <location>
        <begin position="189"/>
        <end position="223"/>
    </location>
</feature>
<dbReference type="Pfam" id="PF13812">
    <property type="entry name" value="PPR_3"/>
    <property type="match status" value="3"/>
</dbReference>
<dbReference type="InterPro" id="IPR002885">
    <property type="entry name" value="PPR_rpt"/>
</dbReference>
<evidence type="ECO:0000256" key="1">
    <source>
        <dbReference type="PROSITE-ProRule" id="PRU00708"/>
    </source>
</evidence>
<dbReference type="Proteomes" id="UP000186817">
    <property type="component" value="Unassembled WGS sequence"/>
</dbReference>
<dbReference type="GO" id="GO:0003729">
    <property type="term" value="F:mRNA binding"/>
    <property type="evidence" value="ECO:0007669"/>
    <property type="project" value="TreeGrafter"/>
</dbReference>
<organism evidence="2 3">
    <name type="scientific">Symbiodinium microadriaticum</name>
    <name type="common">Dinoflagellate</name>
    <name type="synonym">Zooxanthella microadriatica</name>
    <dbReference type="NCBI Taxonomy" id="2951"/>
    <lineage>
        <taxon>Eukaryota</taxon>
        <taxon>Sar</taxon>
        <taxon>Alveolata</taxon>
        <taxon>Dinophyceae</taxon>
        <taxon>Suessiales</taxon>
        <taxon>Symbiodiniaceae</taxon>
        <taxon>Symbiodinium</taxon>
    </lineage>
</organism>
<dbReference type="Pfam" id="PF13041">
    <property type="entry name" value="PPR_2"/>
    <property type="match status" value="1"/>
</dbReference>
<dbReference type="OrthoDB" id="185373at2759"/>